<gene>
    <name evidence="2" type="ORF">PVAG01_00084</name>
</gene>
<dbReference type="PANTHER" id="PTHR47803">
    <property type="entry name" value="TRNA-SPECIFIC ADENOSINE DEAMINASE 1"/>
    <property type="match status" value="1"/>
</dbReference>
<evidence type="ECO:0000313" key="2">
    <source>
        <dbReference type="EMBL" id="KAL3426575.1"/>
    </source>
</evidence>
<accession>A0ABR4PTM0</accession>
<feature type="domain" description="A to I editase" evidence="1">
    <location>
        <begin position="53"/>
        <end position="378"/>
    </location>
</feature>
<dbReference type="EMBL" id="JBFCZG010000001">
    <property type="protein sequence ID" value="KAL3426575.1"/>
    <property type="molecule type" value="Genomic_DNA"/>
</dbReference>
<name>A0ABR4PTM0_9HELO</name>
<dbReference type="InterPro" id="IPR002466">
    <property type="entry name" value="A_deamin"/>
</dbReference>
<comment type="caution">
    <text evidence="2">The sequence shown here is derived from an EMBL/GenBank/DDBJ whole genome shotgun (WGS) entry which is preliminary data.</text>
</comment>
<evidence type="ECO:0000313" key="3">
    <source>
        <dbReference type="Proteomes" id="UP001629113"/>
    </source>
</evidence>
<proteinExistence type="predicted"/>
<dbReference type="PROSITE" id="PS50141">
    <property type="entry name" value="A_DEAMIN_EDITASE"/>
    <property type="match status" value="1"/>
</dbReference>
<dbReference type="Proteomes" id="UP001629113">
    <property type="component" value="Unassembled WGS sequence"/>
</dbReference>
<reference evidence="2 3" key="1">
    <citation type="submission" date="2024-06" db="EMBL/GenBank/DDBJ databases">
        <title>Complete genome of Phlyctema vagabunda strain 19-DSS-EL-015.</title>
        <authorList>
            <person name="Fiorenzani C."/>
        </authorList>
    </citation>
    <scope>NUCLEOTIDE SEQUENCE [LARGE SCALE GENOMIC DNA]</scope>
    <source>
        <strain evidence="2 3">19-DSS-EL-015</strain>
    </source>
</reference>
<organism evidence="2 3">
    <name type="scientific">Phlyctema vagabunda</name>
    <dbReference type="NCBI Taxonomy" id="108571"/>
    <lineage>
        <taxon>Eukaryota</taxon>
        <taxon>Fungi</taxon>
        <taxon>Dikarya</taxon>
        <taxon>Ascomycota</taxon>
        <taxon>Pezizomycotina</taxon>
        <taxon>Leotiomycetes</taxon>
        <taxon>Helotiales</taxon>
        <taxon>Dermateaceae</taxon>
        <taxon>Phlyctema</taxon>
    </lineage>
</organism>
<dbReference type="SMART" id="SM00552">
    <property type="entry name" value="ADEAMc"/>
    <property type="match status" value="1"/>
</dbReference>
<sequence>MEVSGDDIARTVLEQFDRLPTKRKPQVRNESLREWVPLSGIVAQGTDSLKCLALATGMKCLPQNKITQAKGLVLHDWHAEILAIRSFNRFLLEECHALARSGKQTSEYVRLRTAAEQSETHYQPFALNDGIQLHMYCSEAPCGDASMELTMASQEDSSPWILPSHKPETKSTPSSISGAVSPTSLTEASRLENLTTSTSTLHGRGYFSELGIVRRKPSRPDAPPTLSKSCTDKLSLKTSTSLLSSLTSLLILPSNCYLSSITLPASQYSQTACTRAFISRLAPLAAPDPSQSPRQQSSVTSLWEGGYRFQPVQVKTTIHEFAFCRRLPEYGAAMQFVSSNLSAAWTPSGIEETVIGGVLQGRKQFDVRGASKLCKRRMWKLALEIAMLATAASGAGAARRTQKQKQIQQTLQTPLYRDIKDSALLQARRRVKEDVRSLALPGWVRNEDGDEFEISGVQ</sequence>
<dbReference type="InterPro" id="IPR042935">
    <property type="entry name" value="Tad1"/>
</dbReference>
<protein>
    <submittedName>
        <fullName evidence="2">tRNA-specific adenosine deaminase</fullName>
    </submittedName>
</protein>
<dbReference type="PANTHER" id="PTHR47803:SF1">
    <property type="entry name" value="TRNA-SPECIFIC ADENOSINE DEAMINASE 1"/>
    <property type="match status" value="1"/>
</dbReference>
<evidence type="ECO:0000259" key="1">
    <source>
        <dbReference type="PROSITE" id="PS50141"/>
    </source>
</evidence>
<dbReference type="Pfam" id="PF02137">
    <property type="entry name" value="A_deamin"/>
    <property type="match status" value="1"/>
</dbReference>
<keyword evidence="3" id="KW-1185">Reference proteome</keyword>